<proteinExistence type="predicted"/>
<protein>
    <submittedName>
        <fullName evidence="3">Pr6Pr family membrane protein</fullName>
    </submittedName>
</protein>
<name>A0ABU1FHC2_9MICO</name>
<dbReference type="EMBL" id="JAVKGS010000001">
    <property type="protein sequence ID" value="MDR5691143.1"/>
    <property type="molecule type" value="Genomic_DNA"/>
</dbReference>
<feature type="transmembrane region" description="Helical" evidence="2">
    <location>
        <begin position="52"/>
        <end position="76"/>
    </location>
</feature>
<feature type="transmembrane region" description="Helical" evidence="2">
    <location>
        <begin position="128"/>
        <end position="146"/>
    </location>
</feature>
<feature type="transmembrane region" description="Helical" evidence="2">
    <location>
        <begin position="153"/>
        <end position="171"/>
    </location>
</feature>
<evidence type="ECO:0000313" key="3">
    <source>
        <dbReference type="EMBL" id="MDR5691143.1"/>
    </source>
</evidence>
<keyword evidence="2" id="KW-1133">Transmembrane helix</keyword>
<dbReference type="Proteomes" id="UP001260072">
    <property type="component" value="Unassembled WGS sequence"/>
</dbReference>
<feature type="transmembrane region" description="Helical" evidence="2">
    <location>
        <begin position="21"/>
        <end position="40"/>
    </location>
</feature>
<dbReference type="NCBIfam" id="NF038065">
    <property type="entry name" value="Pr6Pr"/>
    <property type="match status" value="1"/>
</dbReference>
<accession>A0ABU1FHC2</accession>
<feature type="compositionally biased region" description="Low complexity" evidence="1">
    <location>
        <begin position="239"/>
        <end position="248"/>
    </location>
</feature>
<organism evidence="3 4">
    <name type="scientific">Agromyces indicus</name>
    <dbReference type="NCBI Taxonomy" id="758919"/>
    <lineage>
        <taxon>Bacteria</taxon>
        <taxon>Bacillati</taxon>
        <taxon>Actinomycetota</taxon>
        <taxon>Actinomycetes</taxon>
        <taxon>Micrococcales</taxon>
        <taxon>Microbacteriaceae</taxon>
        <taxon>Agromyces</taxon>
    </lineage>
</organism>
<gene>
    <name evidence="3" type="ORF">RH861_03620</name>
</gene>
<feature type="transmembrane region" description="Helical" evidence="2">
    <location>
        <begin position="191"/>
        <end position="216"/>
    </location>
</feature>
<evidence type="ECO:0000256" key="2">
    <source>
        <dbReference type="SAM" id="Phobius"/>
    </source>
</evidence>
<keyword evidence="4" id="KW-1185">Reference proteome</keyword>
<dbReference type="RefSeq" id="WP_310519787.1">
    <property type="nucleotide sequence ID" value="NZ_BAABBS010000004.1"/>
</dbReference>
<keyword evidence="2" id="KW-0472">Membrane</keyword>
<evidence type="ECO:0000313" key="4">
    <source>
        <dbReference type="Proteomes" id="UP001260072"/>
    </source>
</evidence>
<keyword evidence="2" id="KW-0812">Transmembrane</keyword>
<reference evidence="4" key="1">
    <citation type="submission" date="2023-07" db="EMBL/GenBank/DDBJ databases">
        <title>Description of three actinobacteria isolated from air of manufacturing shop in a pharmaceutical factory.</title>
        <authorList>
            <person name="Zhang D.-F."/>
        </authorList>
    </citation>
    <scope>NUCLEOTIDE SEQUENCE [LARGE SCALE GENOMIC DNA]</scope>
    <source>
        <strain evidence="4">CCTCC AB 2011122</strain>
    </source>
</reference>
<evidence type="ECO:0000256" key="1">
    <source>
        <dbReference type="SAM" id="MobiDB-lite"/>
    </source>
</evidence>
<dbReference type="InterPro" id="IPR049713">
    <property type="entry name" value="Pr6Pr-like"/>
</dbReference>
<sequence length="263" mass="29048">MPATVTGSAAGVTTARRGLGAFRLGIAVLEIVALVGNYEYVLRFPLFASVNFFSYFTIQSAMLAVVTLLVAAWFAWFRPRDPVWLGAFRTMVTVYLLVSGVVFALIAAQASSRDYRLDIPWSDTLLHFVVPLLALIAWTMDAILAVNPPVPWSTIGFVLLFPSVWLVYTLLRGAQIGWYPYFFLDETQVGGYGGVAAYCAMVLLIFVALTSVLVAVHRRLERRGLRQRIHRRRFEAEAADAATRADAASPGSPAEWLVGADRR</sequence>
<feature type="region of interest" description="Disordered" evidence="1">
    <location>
        <begin position="238"/>
        <end position="263"/>
    </location>
</feature>
<feature type="transmembrane region" description="Helical" evidence="2">
    <location>
        <begin position="88"/>
        <end position="108"/>
    </location>
</feature>
<comment type="caution">
    <text evidence="3">The sequence shown here is derived from an EMBL/GenBank/DDBJ whole genome shotgun (WGS) entry which is preliminary data.</text>
</comment>